<comment type="caution">
    <text evidence="3">The sequence shown here is derived from an EMBL/GenBank/DDBJ whole genome shotgun (WGS) entry which is preliminary data.</text>
</comment>
<feature type="region of interest" description="Disordered" evidence="1">
    <location>
        <begin position="260"/>
        <end position="289"/>
    </location>
</feature>
<dbReference type="InParanoid" id="A8P3Y2"/>
<dbReference type="VEuPathDB" id="FungiDB:CC1G_07824"/>
<dbReference type="AlphaFoldDB" id="A8P3Y2"/>
<feature type="domain" description="DUF7918" evidence="2">
    <location>
        <begin position="32"/>
        <end position="251"/>
    </location>
</feature>
<gene>
    <name evidence="3" type="ORF">CC1G_07824</name>
</gene>
<feature type="compositionally biased region" description="Basic and acidic residues" evidence="1">
    <location>
        <begin position="267"/>
        <end position="280"/>
    </location>
</feature>
<dbReference type="GeneID" id="6015226"/>
<keyword evidence="4" id="KW-1185">Reference proteome</keyword>
<reference evidence="3 4" key="1">
    <citation type="journal article" date="2010" name="Proc. Natl. Acad. Sci. U.S.A.">
        <title>Insights into evolution of multicellular fungi from the assembled chromosomes of the mushroom Coprinopsis cinerea (Coprinus cinereus).</title>
        <authorList>
            <person name="Stajich J.E."/>
            <person name="Wilke S.K."/>
            <person name="Ahren D."/>
            <person name="Au C.H."/>
            <person name="Birren B.W."/>
            <person name="Borodovsky M."/>
            <person name="Burns C."/>
            <person name="Canback B."/>
            <person name="Casselton L.A."/>
            <person name="Cheng C.K."/>
            <person name="Deng J."/>
            <person name="Dietrich F.S."/>
            <person name="Fargo D.C."/>
            <person name="Farman M.L."/>
            <person name="Gathman A.C."/>
            <person name="Goldberg J."/>
            <person name="Guigo R."/>
            <person name="Hoegger P.J."/>
            <person name="Hooker J.B."/>
            <person name="Huggins A."/>
            <person name="James T.Y."/>
            <person name="Kamada T."/>
            <person name="Kilaru S."/>
            <person name="Kodira C."/>
            <person name="Kues U."/>
            <person name="Kupfer D."/>
            <person name="Kwan H.S."/>
            <person name="Lomsadze A."/>
            <person name="Li W."/>
            <person name="Lilly W.W."/>
            <person name="Ma L.J."/>
            <person name="Mackey A.J."/>
            <person name="Manning G."/>
            <person name="Martin F."/>
            <person name="Muraguchi H."/>
            <person name="Natvig D.O."/>
            <person name="Palmerini H."/>
            <person name="Ramesh M.A."/>
            <person name="Rehmeyer C.J."/>
            <person name="Roe B.A."/>
            <person name="Shenoy N."/>
            <person name="Stanke M."/>
            <person name="Ter-Hovhannisyan V."/>
            <person name="Tunlid A."/>
            <person name="Velagapudi R."/>
            <person name="Vision T.J."/>
            <person name="Zeng Q."/>
            <person name="Zolan M.E."/>
            <person name="Pukkila P.J."/>
        </authorList>
    </citation>
    <scope>NUCLEOTIDE SEQUENCE [LARGE SCALE GENOMIC DNA]</scope>
    <source>
        <strain evidence="4">Okayama-7 / 130 / ATCC MYA-4618 / FGSC 9003</strain>
    </source>
</reference>
<dbReference type="RefSeq" id="XP_001838633.1">
    <property type="nucleotide sequence ID" value="XM_001838581.1"/>
</dbReference>
<dbReference type="Proteomes" id="UP000001861">
    <property type="component" value="Unassembled WGS sequence"/>
</dbReference>
<dbReference type="OrthoDB" id="3364132at2759"/>
<evidence type="ECO:0000313" key="3">
    <source>
        <dbReference type="EMBL" id="EAU83142.1"/>
    </source>
</evidence>
<dbReference type="STRING" id="240176.A8P3Y2"/>
<name>A8P3Y2_COPC7</name>
<protein>
    <recommendedName>
        <fullName evidence="2">DUF7918 domain-containing protein</fullName>
    </recommendedName>
</protein>
<evidence type="ECO:0000313" key="4">
    <source>
        <dbReference type="Proteomes" id="UP000001861"/>
    </source>
</evidence>
<evidence type="ECO:0000256" key="1">
    <source>
        <dbReference type="SAM" id="MobiDB-lite"/>
    </source>
</evidence>
<organism evidence="3 4">
    <name type="scientific">Coprinopsis cinerea (strain Okayama-7 / 130 / ATCC MYA-4618 / FGSC 9003)</name>
    <name type="common">Inky cap fungus</name>
    <name type="synonym">Hormographiella aspergillata</name>
    <dbReference type="NCBI Taxonomy" id="240176"/>
    <lineage>
        <taxon>Eukaryota</taxon>
        <taxon>Fungi</taxon>
        <taxon>Dikarya</taxon>
        <taxon>Basidiomycota</taxon>
        <taxon>Agaricomycotina</taxon>
        <taxon>Agaricomycetes</taxon>
        <taxon>Agaricomycetidae</taxon>
        <taxon>Agaricales</taxon>
        <taxon>Agaricineae</taxon>
        <taxon>Psathyrellaceae</taxon>
        <taxon>Coprinopsis</taxon>
    </lineage>
</organism>
<dbReference type="EMBL" id="AACS02000004">
    <property type="protein sequence ID" value="EAU83142.1"/>
    <property type="molecule type" value="Genomic_DNA"/>
</dbReference>
<dbReference type="Pfam" id="PF25534">
    <property type="entry name" value="DUF7918"/>
    <property type="match status" value="1"/>
</dbReference>
<dbReference type="OMA" id="AHICCDD"/>
<sequence length="381" mass="42424">MFVSPDVSSGNVYFLLLIDTGVWVQVFSEDFDISISIEGRRLPEYDVEVESDSASGEATVITCWIPSEVDKRFQIDIIPPPPPLSHHWNTVASFDGVESSGTSNIIFKDGKVTASSIEYEAVDQIDSKACERHFKFVPLEVTNDETASVGTYKIGEIGIKLVRAETYTPLNNSLEEQLSKEEYPDGIYLPGRVYYKSEQAKLAHCIQLGEKRESVAGGTAWWMGDGTKHMATFIFKYRDIDTLVAQGIAPKEVAASRMVPNPRKRRHTDDIVETGRDSKEGGAPLSDPSDIAKCDAVHSSPKKIRYSGEAERESNEEVTRVISLSSVGEHNLKSGTLNPKKRTYNEAIIEVEMDTDGERNLNLKKTHKRVKTEAIDDMDID</sequence>
<proteinExistence type="predicted"/>
<accession>A8P3Y2</accession>
<dbReference type="KEGG" id="cci:CC1G_07824"/>
<dbReference type="InterPro" id="IPR057678">
    <property type="entry name" value="DUF7918"/>
</dbReference>
<evidence type="ECO:0000259" key="2">
    <source>
        <dbReference type="Pfam" id="PF25534"/>
    </source>
</evidence>